<organism evidence="1 2">
    <name type="scientific">Candidatus Magasanikbacteria bacterium GW2011_GWA2_56_11</name>
    <dbReference type="NCBI Taxonomy" id="1619044"/>
    <lineage>
        <taxon>Bacteria</taxon>
        <taxon>Candidatus Magasanikiibacteriota</taxon>
    </lineage>
</organism>
<name>A0A0G1YFM6_9BACT</name>
<protein>
    <submittedName>
        <fullName evidence="1">Uncharacterized protein</fullName>
    </submittedName>
</protein>
<evidence type="ECO:0000313" key="2">
    <source>
        <dbReference type="Proteomes" id="UP000033870"/>
    </source>
</evidence>
<dbReference type="AlphaFoldDB" id="A0A0G1YFM6"/>
<dbReference type="EMBL" id="LCRX01000011">
    <property type="protein sequence ID" value="KKW42041.1"/>
    <property type="molecule type" value="Genomic_DNA"/>
</dbReference>
<sequence length="299" mass="33812">MLEQMTISDASGGFAFEIFKNGWLVEDIRAGYEGPDVEGVEYSKGIVMGNTVAGDYSITIATVEAFDATAAINKYLTNSKGKLFRARPYTDYQTKVPVWVMDVDMGLLEVEYIVWELAPRRYAVMSYAEQYERGSDERQRYKGGIASIIVSLRPLETTAVPTVENNKEEDTSIFRQAETYDQNIGTDIKFMRSLTLEKKGDWKDILSGKLAVYLQKNALRENAVYVAVYENNAILQEKIRELNGSPIISYKGGKVYHFLDEDLRVWHTGNTLIMVGVDDVPVPDALVEQYLVMYPSDVR</sequence>
<dbReference type="Proteomes" id="UP000033870">
    <property type="component" value="Unassembled WGS sequence"/>
</dbReference>
<evidence type="ECO:0000313" key="1">
    <source>
        <dbReference type="EMBL" id="KKW42041.1"/>
    </source>
</evidence>
<comment type="caution">
    <text evidence="1">The sequence shown here is derived from an EMBL/GenBank/DDBJ whole genome shotgun (WGS) entry which is preliminary data.</text>
</comment>
<accession>A0A0G1YFM6</accession>
<gene>
    <name evidence="1" type="ORF">UY92_C0011G0063</name>
</gene>
<proteinExistence type="predicted"/>
<reference evidence="1 2" key="1">
    <citation type="journal article" date="2015" name="Nature">
        <title>rRNA introns, odd ribosomes, and small enigmatic genomes across a large radiation of phyla.</title>
        <authorList>
            <person name="Brown C.T."/>
            <person name="Hug L.A."/>
            <person name="Thomas B.C."/>
            <person name="Sharon I."/>
            <person name="Castelle C.J."/>
            <person name="Singh A."/>
            <person name="Wilkins M.J."/>
            <person name="Williams K.H."/>
            <person name="Banfield J.F."/>
        </authorList>
    </citation>
    <scope>NUCLEOTIDE SEQUENCE [LARGE SCALE GENOMIC DNA]</scope>
</reference>